<dbReference type="OrthoDB" id="9805828at2"/>
<dbReference type="InterPro" id="IPR002327">
    <property type="entry name" value="Cyt_c_1A/1B"/>
</dbReference>
<name>A0A378ZSP2_9HYPH</name>
<evidence type="ECO:0000256" key="4">
    <source>
        <dbReference type="ARBA" id="ARBA00022982"/>
    </source>
</evidence>
<evidence type="ECO:0000259" key="8">
    <source>
        <dbReference type="PROSITE" id="PS51007"/>
    </source>
</evidence>
<evidence type="ECO:0000256" key="1">
    <source>
        <dbReference type="ARBA" id="ARBA00022448"/>
    </source>
</evidence>
<keyword evidence="3 6" id="KW-0479">Metal-binding</keyword>
<evidence type="ECO:0000256" key="2">
    <source>
        <dbReference type="ARBA" id="ARBA00022617"/>
    </source>
</evidence>
<dbReference type="InterPro" id="IPR009056">
    <property type="entry name" value="Cyt_c-like_dom"/>
</dbReference>
<feature type="signal peptide" evidence="7">
    <location>
        <begin position="1"/>
        <end position="20"/>
    </location>
</feature>
<feature type="chain" id="PRO_5016762961" evidence="7">
    <location>
        <begin position="21"/>
        <end position="132"/>
    </location>
</feature>
<evidence type="ECO:0000256" key="5">
    <source>
        <dbReference type="ARBA" id="ARBA00023004"/>
    </source>
</evidence>
<accession>A0A378ZSP2</accession>
<dbReference type="AlphaFoldDB" id="A0A378ZSP2"/>
<keyword evidence="1" id="KW-0813">Transport</keyword>
<dbReference type="EMBL" id="UGSK01000001">
    <property type="protein sequence ID" value="SUB00224.1"/>
    <property type="molecule type" value="Genomic_DNA"/>
</dbReference>
<evidence type="ECO:0000313" key="10">
    <source>
        <dbReference type="Proteomes" id="UP000255000"/>
    </source>
</evidence>
<keyword evidence="7" id="KW-0732">Signal</keyword>
<dbReference type="SUPFAM" id="SSF46626">
    <property type="entry name" value="Cytochrome c"/>
    <property type="match status" value="1"/>
</dbReference>
<dbReference type="PROSITE" id="PS51007">
    <property type="entry name" value="CYTC"/>
    <property type="match status" value="1"/>
</dbReference>
<dbReference type="GO" id="GO:0020037">
    <property type="term" value="F:heme binding"/>
    <property type="evidence" value="ECO:0007669"/>
    <property type="project" value="InterPro"/>
</dbReference>
<feature type="domain" description="Cytochrome c" evidence="8">
    <location>
        <begin position="22"/>
        <end position="126"/>
    </location>
</feature>
<dbReference type="Proteomes" id="UP000255000">
    <property type="component" value="Unassembled WGS sequence"/>
</dbReference>
<dbReference type="PANTHER" id="PTHR11961">
    <property type="entry name" value="CYTOCHROME C"/>
    <property type="match status" value="1"/>
</dbReference>
<evidence type="ECO:0000256" key="7">
    <source>
        <dbReference type="SAM" id="SignalP"/>
    </source>
</evidence>
<dbReference type="GO" id="GO:0046872">
    <property type="term" value="F:metal ion binding"/>
    <property type="evidence" value="ECO:0007669"/>
    <property type="project" value="UniProtKB-KW"/>
</dbReference>
<organism evidence="9 10">
    <name type="scientific">Pannonibacter phragmitetus</name>
    <dbReference type="NCBI Taxonomy" id="121719"/>
    <lineage>
        <taxon>Bacteria</taxon>
        <taxon>Pseudomonadati</taxon>
        <taxon>Pseudomonadota</taxon>
        <taxon>Alphaproteobacteria</taxon>
        <taxon>Hyphomicrobiales</taxon>
        <taxon>Stappiaceae</taxon>
        <taxon>Pannonibacter</taxon>
    </lineage>
</organism>
<keyword evidence="4" id="KW-0249">Electron transport</keyword>
<gene>
    <name evidence="9" type="ORF">NCTC13350_01136</name>
</gene>
<protein>
    <submittedName>
        <fullName evidence="9">Cytochrome c2</fullName>
    </submittedName>
</protein>
<reference evidence="9 10" key="1">
    <citation type="submission" date="2018-06" db="EMBL/GenBank/DDBJ databases">
        <authorList>
            <consortium name="Pathogen Informatics"/>
            <person name="Doyle S."/>
        </authorList>
    </citation>
    <scope>NUCLEOTIDE SEQUENCE [LARGE SCALE GENOMIC DNA]</scope>
    <source>
        <strain evidence="9 10">NCTC13350</strain>
    </source>
</reference>
<dbReference type="InterPro" id="IPR036909">
    <property type="entry name" value="Cyt_c-like_dom_sf"/>
</dbReference>
<keyword evidence="5 6" id="KW-0408">Iron</keyword>
<sequence>MRPLFTALTLLMAGTLTAQAADDAAKGRKVFAKCAICHKVGPDAGVTSAGVGLNGIVGKTIGSEPGFQYSTAMAALGAEGKVWDEAFLALFLQDPAAAVPGTRMAFAGLKRQAEVDFLLVYLRQIQPDGTGH</sequence>
<evidence type="ECO:0000256" key="3">
    <source>
        <dbReference type="ARBA" id="ARBA00022723"/>
    </source>
</evidence>
<dbReference type="GO" id="GO:0009055">
    <property type="term" value="F:electron transfer activity"/>
    <property type="evidence" value="ECO:0007669"/>
    <property type="project" value="InterPro"/>
</dbReference>
<proteinExistence type="predicted"/>
<dbReference type="Gene3D" id="1.10.760.10">
    <property type="entry name" value="Cytochrome c-like domain"/>
    <property type="match status" value="1"/>
</dbReference>
<keyword evidence="2 6" id="KW-0349">Heme</keyword>
<evidence type="ECO:0000256" key="6">
    <source>
        <dbReference type="PROSITE-ProRule" id="PRU00433"/>
    </source>
</evidence>
<evidence type="ECO:0000313" key="9">
    <source>
        <dbReference type="EMBL" id="SUB00224.1"/>
    </source>
</evidence>
<dbReference type="PRINTS" id="PR00604">
    <property type="entry name" value="CYTCHRMECIAB"/>
</dbReference>